<evidence type="ECO:0000313" key="2">
    <source>
        <dbReference type="Proteomes" id="UP000672097"/>
    </source>
</evidence>
<dbReference type="Pfam" id="PF05721">
    <property type="entry name" value="PhyH"/>
    <property type="match status" value="1"/>
</dbReference>
<evidence type="ECO:0000313" key="1">
    <source>
        <dbReference type="EMBL" id="MBQ0937767.1"/>
    </source>
</evidence>
<proteinExistence type="predicted"/>
<organism evidence="1 2">
    <name type="scientific">Ideonella paludis</name>
    <dbReference type="NCBI Taxonomy" id="1233411"/>
    <lineage>
        <taxon>Bacteria</taxon>
        <taxon>Pseudomonadati</taxon>
        <taxon>Pseudomonadota</taxon>
        <taxon>Betaproteobacteria</taxon>
        <taxon>Burkholderiales</taxon>
        <taxon>Sphaerotilaceae</taxon>
        <taxon>Ideonella</taxon>
    </lineage>
</organism>
<gene>
    <name evidence="1" type="ORF">KAK11_20750</name>
</gene>
<dbReference type="EMBL" id="JAGQDG010000009">
    <property type="protein sequence ID" value="MBQ0937767.1"/>
    <property type="molecule type" value="Genomic_DNA"/>
</dbReference>
<sequence length="231" mass="25275">MTAAENLDQLGVLSIPGVLTAPQCADIERELAPLVSDSAGTRQLLQERWCKALATQLREHPSLKQLLASTPRAVQCTYFEKDRLRTWLVSLHQDLSIPVAQRVEALGWQGWSLKQGQWFVQAPPTVLASLVAVRLHLDPCGPEDGPLRVLCGTHLHGVIDAELAPGWRQRAAEQTCVAHVGDVVCMRPLLLHASSKATGTSRRRVLHFVFGPASLPNGLRWPDLADSACPN</sequence>
<comment type="caution">
    <text evidence="1">The sequence shown here is derived from an EMBL/GenBank/DDBJ whole genome shotgun (WGS) entry which is preliminary data.</text>
</comment>
<dbReference type="Proteomes" id="UP000672097">
    <property type="component" value="Unassembled WGS sequence"/>
</dbReference>
<dbReference type="InterPro" id="IPR008775">
    <property type="entry name" value="Phytyl_CoA_dOase-like"/>
</dbReference>
<keyword evidence="2" id="KW-1185">Reference proteome</keyword>
<reference evidence="1 2" key="1">
    <citation type="submission" date="2021-04" db="EMBL/GenBank/DDBJ databases">
        <title>The genome sequence of type strain Ideonella paludis KCTC 32238.</title>
        <authorList>
            <person name="Liu Y."/>
        </authorList>
    </citation>
    <scope>NUCLEOTIDE SEQUENCE [LARGE SCALE GENOMIC DNA]</scope>
    <source>
        <strain evidence="1 2">KCTC 32238</strain>
    </source>
</reference>
<dbReference type="GO" id="GO:0051213">
    <property type="term" value="F:dioxygenase activity"/>
    <property type="evidence" value="ECO:0007669"/>
    <property type="project" value="UniProtKB-KW"/>
</dbReference>
<protein>
    <submittedName>
        <fullName evidence="1">Phytanoyl-CoA dioxygenase family protein</fullName>
    </submittedName>
</protein>
<dbReference type="Gene3D" id="2.60.120.620">
    <property type="entry name" value="q2cbj1_9rhob like domain"/>
    <property type="match status" value="1"/>
</dbReference>
<keyword evidence="1" id="KW-0223">Dioxygenase</keyword>
<dbReference type="SUPFAM" id="SSF51197">
    <property type="entry name" value="Clavaminate synthase-like"/>
    <property type="match status" value="1"/>
</dbReference>
<name>A0ABS5E2X2_9BURK</name>
<dbReference type="RefSeq" id="WP_210811440.1">
    <property type="nucleotide sequence ID" value="NZ_JAGQDG010000009.1"/>
</dbReference>
<accession>A0ABS5E2X2</accession>
<keyword evidence="1" id="KW-0560">Oxidoreductase</keyword>